<proteinExistence type="inferred from homology"/>
<keyword evidence="5 10" id="KW-0479">Metal-binding</keyword>
<dbReference type="InterPro" id="IPR022630">
    <property type="entry name" value="S-AdoMet_synt_C"/>
</dbReference>
<evidence type="ECO:0000256" key="3">
    <source>
        <dbReference type="ARBA" id="ARBA00022563"/>
    </source>
</evidence>
<feature type="binding site" description="in other chain" evidence="10">
    <location>
        <position position="118"/>
    </location>
    <ligand>
        <name>L-methionine</name>
        <dbReference type="ChEBI" id="CHEBI:57844"/>
        <note>ligand shared between two neighboring subunits</note>
    </ligand>
</feature>
<dbReference type="InterPro" id="IPR022628">
    <property type="entry name" value="S-AdoMet_synt_N"/>
</dbReference>
<feature type="binding site" evidence="10">
    <location>
        <position position="275"/>
    </location>
    <ligand>
        <name>L-methionine</name>
        <dbReference type="ChEBI" id="CHEBI:57844"/>
        <note>ligand shared between two neighboring subunits</note>
    </ligand>
</feature>
<name>A0ABV5JTJ7_9ACTN</name>
<feature type="domain" description="S-adenosylmethionine synthetase central" evidence="14">
    <location>
        <begin position="146"/>
        <end position="267"/>
    </location>
</feature>
<feature type="binding site" evidence="10">
    <location>
        <position position="275"/>
    </location>
    <ligand>
        <name>ATP</name>
        <dbReference type="ChEBI" id="CHEBI:30616"/>
        <note>ligand shared between two neighboring subunits</note>
    </ligand>
</feature>
<evidence type="ECO:0000256" key="12">
    <source>
        <dbReference type="RuleBase" id="RU004462"/>
    </source>
</evidence>
<dbReference type="NCBIfam" id="TIGR01034">
    <property type="entry name" value="metK"/>
    <property type="match status" value="1"/>
</dbReference>
<evidence type="ECO:0000256" key="7">
    <source>
        <dbReference type="ARBA" id="ARBA00022840"/>
    </source>
</evidence>
<dbReference type="Pfam" id="PF02773">
    <property type="entry name" value="S-AdoMet_synt_C"/>
    <property type="match status" value="1"/>
</dbReference>
<comment type="function">
    <text evidence="10">Catalyzes the formation of S-adenosylmethionine (AdoMet) from methionine and ATP. The overall synthetic reaction is composed of two sequential steps, AdoMet formation and the subsequent tripolyphosphate hydrolysis which occurs prior to release of AdoMet from the enzyme.</text>
</comment>
<dbReference type="CDD" id="cd18079">
    <property type="entry name" value="S-AdoMet_synt"/>
    <property type="match status" value="1"/>
</dbReference>
<feature type="domain" description="S-adenosylmethionine synthetase N-terminal" evidence="13">
    <location>
        <begin position="23"/>
        <end position="120"/>
    </location>
</feature>
<feature type="domain" description="S-adenosylmethionine synthetase C-terminal" evidence="15">
    <location>
        <begin position="269"/>
        <end position="408"/>
    </location>
</feature>
<dbReference type="RefSeq" id="WP_187354570.1">
    <property type="nucleotide sequence ID" value="NZ_JBHMDY010000013.1"/>
</dbReference>
<comment type="caution">
    <text evidence="16">The sequence shown here is derived from an EMBL/GenBank/DDBJ whole genome shotgun (WGS) entry which is preliminary data.</text>
</comment>
<evidence type="ECO:0000256" key="9">
    <source>
        <dbReference type="ARBA" id="ARBA00022958"/>
    </source>
</evidence>
<dbReference type="Pfam" id="PF02772">
    <property type="entry name" value="S-AdoMet_synt_M"/>
    <property type="match status" value="1"/>
</dbReference>
<dbReference type="GO" id="GO:0004478">
    <property type="term" value="F:methionine adenosyltransferase activity"/>
    <property type="evidence" value="ECO:0007669"/>
    <property type="project" value="UniProtKB-EC"/>
</dbReference>
<dbReference type="SUPFAM" id="SSF55973">
    <property type="entry name" value="S-adenosylmethionine synthetase"/>
    <property type="match status" value="3"/>
</dbReference>
<dbReference type="EC" id="2.5.1.6" evidence="10"/>
<feature type="binding site" evidence="10">
    <location>
        <position position="36"/>
    </location>
    <ligand>
        <name>Mg(2+)</name>
        <dbReference type="ChEBI" id="CHEBI:18420"/>
    </ligand>
</feature>
<keyword evidence="4 10" id="KW-0808">Transferase</keyword>
<evidence type="ECO:0000256" key="1">
    <source>
        <dbReference type="ARBA" id="ARBA00005224"/>
    </source>
</evidence>
<feature type="binding site" description="in other chain" evidence="10">
    <location>
        <position position="306"/>
    </location>
    <ligand>
        <name>L-methionine</name>
        <dbReference type="ChEBI" id="CHEBI:57844"/>
        <note>ligand shared between two neighboring subunits</note>
    </ligand>
</feature>
<dbReference type="InterPro" id="IPR022631">
    <property type="entry name" value="ADOMET_SYNTHASE_CS"/>
</dbReference>
<keyword evidence="6 10" id="KW-0547">Nucleotide-binding</keyword>
<dbReference type="PANTHER" id="PTHR11964">
    <property type="entry name" value="S-ADENOSYLMETHIONINE SYNTHETASE"/>
    <property type="match status" value="1"/>
</dbReference>
<feature type="binding site" evidence="10">
    <location>
        <position position="62"/>
    </location>
    <ligand>
        <name>K(+)</name>
        <dbReference type="ChEBI" id="CHEBI:29103"/>
    </ligand>
</feature>
<keyword evidence="7 10" id="KW-0067">ATP-binding</keyword>
<keyword evidence="10" id="KW-0963">Cytoplasm</keyword>
<feature type="binding site" description="in other chain" evidence="10">
    <location>
        <begin position="281"/>
        <end position="282"/>
    </location>
    <ligand>
        <name>ATP</name>
        <dbReference type="ChEBI" id="CHEBI:30616"/>
        <note>ligand shared between two neighboring subunits</note>
    </ligand>
</feature>
<organism evidence="16 17">
    <name type="scientific">Dietzia aerolata</name>
    <dbReference type="NCBI Taxonomy" id="595984"/>
    <lineage>
        <taxon>Bacteria</taxon>
        <taxon>Bacillati</taxon>
        <taxon>Actinomycetota</taxon>
        <taxon>Actinomycetes</taxon>
        <taxon>Mycobacteriales</taxon>
        <taxon>Dietziaceae</taxon>
        <taxon>Dietzia</taxon>
    </lineage>
</organism>
<evidence type="ECO:0000256" key="6">
    <source>
        <dbReference type="ARBA" id="ARBA00022741"/>
    </source>
</evidence>
<sequence>MRSQAIARDPTTEERTTVTQARRLFTSESVTEGHPDKICDAISDAILDAMLEQDPAARVAVETMVTTGQVHVAGEVKTTGYVEIPQLIRDKIVEIGYDSSDKGFDGVSCGVSISIGQQSPEIAQGVDTSHEARTSGESVEDEIARQGAGDQGLMFGYACSDTPELMPLPIALAHRLSRRLTEVRKNGTLSYLRPDGKTQVTIEYDGDNAVRLDTIVISTQHADGIDLETTLRDDLTEHVIKPVLAEGAVKSIDQSDYRLLVNPTGRFVLGGPMGDAGLTGRKIIVDTYGGMARHGGGAFSGKDPSKVDRSAAYAMRWVAKNIVAAELAERVEVQVAYAIGKAAPVGLFVEAFGTEKVSIEALQQAVSDVFDLRPGAIIRDLDLKRPIYAPTAAYGHFGRTDIDLPWERTDRVDELRKATGL</sequence>
<feature type="binding site" description="in other chain" evidence="10">
    <location>
        <position position="34"/>
    </location>
    <ligand>
        <name>ATP</name>
        <dbReference type="ChEBI" id="CHEBI:30616"/>
        <note>ligand shared between two neighboring subunits</note>
    </ligand>
</feature>
<dbReference type="InterPro" id="IPR022636">
    <property type="entry name" value="S-AdoMet_synthetase_sfam"/>
</dbReference>
<comment type="subunit">
    <text evidence="10">Homotetramer; dimer of dimers.</text>
</comment>
<feature type="binding site" evidence="10">
    <location>
        <position position="298"/>
    </location>
    <ligand>
        <name>ATP</name>
        <dbReference type="ChEBI" id="CHEBI:30616"/>
        <note>ligand shared between two neighboring subunits</note>
    </ligand>
</feature>
<feature type="binding site" evidence="10">
    <location>
        <position position="302"/>
    </location>
    <ligand>
        <name>ATP</name>
        <dbReference type="ChEBI" id="CHEBI:30616"/>
        <note>ligand shared between two neighboring subunits</note>
    </ligand>
</feature>
<keyword evidence="9 10" id="KW-0630">Potassium</keyword>
<dbReference type="Gene3D" id="3.30.300.10">
    <property type="match status" value="3"/>
</dbReference>
<reference evidence="16 17" key="1">
    <citation type="submission" date="2024-09" db="EMBL/GenBank/DDBJ databases">
        <authorList>
            <person name="Sun Q."/>
            <person name="Mori K."/>
        </authorList>
    </citation>
    <scope>NUCLEOTIDE SEQUENCE [LARGE SCALE GENOMIC DNA]</scope>
    <source>
        <strain evidence="16 17">CCM 7659</strain>
    </source>
</reference>
<comment type="catalytic activity">
    <reaction evidence="10">
        <text>L-methionine + ATP + H2O = S-adenosyl-L-methionine + phosphate + diphosphate</text>
        <dbReference type="Rhea" id="RHEA:21080"/>
        <dbReference type="ChEBI" id="CHEBI:15377"/>
        <dbReference type="ChEBI" id="CHEBI:30616"/>
        <dbReference type="ChEBI" id="CHEBI:33019"/>
        <dbReference type="ChEBI" id="CHEBI:43474"/>
        <dbReference type="ChEBI" id="CHEBI:57844"/>
        <dbReference type="ChEBI" id="CHEBI:59789"/>
        <dbReference type="EC" id="2.5.1.6"/>
    </reaction>
</comment>
<comment type="cofactor">
    <cofactor evidence="10">
        <name>K(+)</name>
        <dbReference type="ChEBI" id="CHEBI:29103"/>
    </cofactor>
    <text evidence="10">Binds 1 potassium ion per subunit.</text>
</comment>
<keyword evidence="8 10" id="KW-0460">Magnesium</keyword>
<gene>
    <name evidence="10 16" type="primary">metK</name>
    <name evidence="16" type="ORF">ACFFVD_15035</name>
</gene>
<dbReference type="EMBL" id="JBHMDY010000013">
    <property type="protein sequence ID" value="MFB9261109.1"/>
    <property type="molecule type" value="Genomic_DNA"/>
</dbReference>
<evidence type="ECO:0000256" key="4">
    <source>
        <dbReference type="ARBA" id="ARBA00022679"/>
    </source>
</evidence>
<dbReference type="PROSITE" id="PS00377">
    <property type="entry name" value="ADOMET_SYNTHASE_2"/>
    <property type="match status" value="1"/>
</dbReference>
<comment type="pathway">
    <text evidence="1 10">Amino-acid biosynthesis; S-adenosyl-L-methionine biosynthesis; S-adenosyl-L-methionine from L-methionine: step 1/1.</text>
</comment>
<feature type="region of interest" description="Flexible loop" evidence="10">
    <location>
        <begin position="118"/>
        <end position="128"/>
    </location>
</feature>
<evidence type="ECO:0000256" key="8">
    <source>
        <dbReference type="ARBA" id="ARBA00022842"/>
    </source>
</evidence>
<protein>
    <recommendedName>
        <fullName evidence="10">S-adenosylmethionine synthase</fullName>
        <shortName evidence="10">AdoMet synthase</shortName>
        <ecNumber evidence="10">2.5.1.6</ecNumber>
    </recommendedName>
    <alternativeName>
        <fullName evidence="10">MAT</fullName>
    </alternativeName>
    <alternativeName>
        <fullName evidence="10">Methionine adenosyltransferase</fullName>
    </alternativeName>
</protein>
<dbReference type="Pfam" id="PF00438">
    <property type="entry name" value="S-AdoMet_synt_N"/>
    <property type="match status" value="1"/>
</dbReference>
<dbReference type="InterPro" id="IPR002133">
    <property type="entry name" value="S-AdoMet_synthetase"/>
</dbReference>
<evidence type="ECO:0000259" key="14">
    <source>
        <dbReference type="Pfam" id="PF02772"/>
    </source>
</evidence>
<keyword evidence="17" id="KW-1185">Reference proteome</keyword>
<comment type="similarity">
    <text evidence="2 10 12">Belongs to the AdoMet synthase family.</text>
</comment>
<comment type="subcellular location">
    <subcellularLocation>
        <location evidence="10 11">Cytoplasm</location>
    </subcellularLocation>
</comment>
<evidence type="ECO:0000256" key="2">
    <source>
        <dbReference type="ARBA" id="ARBA00009685"/>
    </source>
</evidence>
<feature type="binding site" description="in other chain" evidence="10">
    <location>
        <position position="75"/>
    </location>
    <ligand>
        <name>L-methionine</name>
        <dbReference type="ChEBI" id="CHEBI:57844"/>
        <note>ligand shared between two neighboring subunits</note>
    </ligand>
</feature>
<evidence type="ECO:0000256" key="10">
    <source>
        <dbReference type="HAMAP-Rule" id="MF_00086"/>
    </source>
</evidence>
<feature type="binding site" description="in other chain" evidence="10">
    <location>
        <begin position="266"/>
        <end position="267"/>
    </location>
    <ligand>
        <name>ATP</name>
        <dbReference type="ChEBI" id="CHEBI:30616"/>
        <note>ligand shared between two neighboring subunits</note>
    </ligand>
</feature>
<evidence type="ECO:0000313" key="17">
    <source>
        <dbReference type="Proteomes" id="UP001589700"/>
    </source>
</evidence>
<dbReference type="Proteomes" id="UP001589700">
    <property type="component" value="Unassembled WGS sequence"/>
</dbReference>
<evidence type="ECO:0000256" key="11">
    <source>
        <dbReference type="RuleBase" id="RU000542"/>
    </source>
</evidence>
<comment type="cofactor">
    <cofactor evidence="10">
        <name>Mg(2+)</name>
        <dbReference type="ChEBI" id="CHEBI:18420"/>
    </cofactor>
    <text evidence="10">Binds 2 divalent ions per subunit.</text>
</comment>
<accession>A0ABV5JTJ7</accession>
<evidence type="ECO:0000256" key="5">
    <source>
        <dbReference type="ARBA" id="ARBA00022723"/>
    </source>
</evidence>
<dbReference type="InterPro" id="IPR022629">
    <property type="entry name" value="S-AdoMet_synt_central"/>
</dbReference>
<evidence type="ECO:0000259" key="13">
    <source>
        <dbReference type="Pfam" id="PF00438"/>
    </source>
</evidence>
<keyword evidence="3 10" id="KW-0554">One-carbon metabolism</keyword>
<evidence type="ECO:0000313" key="16">
    <source>
        <dbReference type="EMBL" id="MFB9261109.1"/>
    </source>
</evidence>
<evidence type="ECO:0000259" key="15">
    <source>
        <dbReference type="Pfam" id="PF02773"/>
    </source>
</evidence>
<feature type="binding site" description="in other chain" evidence="10">
    <location>
        <begin position="195"/>
        <end position="197"/>
    </location>
    <ligand>
        <name>ATP</name>
        <dbReference type="ChEBI" id="CHEBI:30616"/>
        <note>ligand shared between two neighboring subunits</note>
    </ligand>
</feature>
<dbReference type="PROSITE" id="PS00376">
    <property type="entry name" value="ADOMET_SYNTHASE_1"/>
    <property type="match status" value="1"/>
</dbReference>
<dbReference type="PIRSF" id="PIRSF000497">
    <property type="entry name" value="MAT"/>
    <property type="match status" value="1"/>
</dbReference>
<dbReference type="HAMAP" id="MF_00086">
    <property type="entry name" value="S_AdoMet_synth1"/>
    <property type="match status" value="1"/>
</dbReference>